<dbReference type="Gene3D" id="2.60.40.150">
    <property type="entry name" value="C2 domain"/>
    <property type="match status" value="1"/>
</dbReference>
<dbReference type="InterPro" id="IPR035892">
    <property type="entry name" value="C2_domain_sf"/>
</dbReference>
<dbReference type="EMBL" id="LCTW02000496">
    <property type="protein sequence ID" value="KXX73313.1"/>
    <property type="molecule type" value="Genomic_DNA"/>
</dbReference>
<reference evidence="1 2" key="1">
    <citation type="journal article" date="2016" name="Genome Announc.">
        <title>Genome Sequence of Madurella mycetomatis mm55, Isolated from a Human Mycetoma Case in Sudan.</title>
        <authorList>
            <person name="Smit S."/>
            <person name="Derks M.F."/>
            <person name="Bervoets S."/>
            <person name="Fahal A."/>
            <person name="van Leeuwen W."/>
            <person name="van Belkum A."/>
            <person name="van de Sande W.W."/>
        </authorList>
    </citation>
    <scope>NUCLEOTIDE SEQUENCE [LARGE SCALE GENOMIC DNA]</scope>
    <source>
        <strain evidence="2">mm55</strain>
    </source>
</reference>
<accession>A0A175VPK0</accession>
<dbReference type="VEuPathDB" id="FungiDB:MMYC01_210322"/>
<evidence type="ECO:0000313" key="2">
    <source>
        <dbReference type="Proteomes" id="UP000078237"/>
    </source>
</evidence>
<proteinExistence type="predicted"/>
<gene>
    <name evidence="1" type="ORF">MMYC01_210322</name>
</gene>
<comment type="caution">
    <text evidence="1">The sequence shown here is derived from an EMBL/GenBank/DDBJ whole genome shotgun (WGS) entry which is preliminary data.</text>
</comment>
<evidence type="ECO:0000313" key="1">
    <source>
        <dbReference type="EMBL" id="KXX73313.1"/>
    </source>
</evidence>
<evidence type="ECO:0008006" key="3">
    <source>
        <dbReference type="Google" id="ProtNLM"/>
    </source>
</evidence>
<keyword evidence="2" id="KW-1185">Reference proteome</keyword>
<dbReference type="STRING" id="100816.A0A175VPK0"/>
<organism evidence="1 2">
    <name type="scientific">Madurella mycetomatis</name>
    <dbReference type="NCBI Taxonomy" id="100816"/>
    <lineage>
        <taxon>Eukaryota</taxon>
        <taxon>Fungi</taxon>
        <taxon>Dikarya</taxon>
        <taxon>Ascomycota</taxon>
        <taxon>Pezizomycotina</taxon>
        <taxon>Sordariomycetes</taxon>
        <taxon>Sordariomycetidae</taxon>
        <taxon>Sordariales</taxon>
        <taxon>Sordariales incertae sedis</taxon>
        <taxon>Madurella</taxon>
    </lineage>
</organism>
<dbReference type="SUPFAM" id="SSF49562">
    <property type="entry name" value="C2 domain (Calcium/lipid-binding domain, CaLB)"/>
    <property type="match status" value="1"/>
</dbReference>
<dbReference type="Proteomes" id="UP000078237">
    <property type="component" value="Unassembled WGS sequence"/>
</dbReference>
<protein>
    <recommendedName>
        <fullName evidence="3">C2 domain-containing protein</fullName>
    </recommendedName>
</protein>
<name>A0A175VPK0_9PEZI</name>
<sequence length="74" mass="8730">MWDETLEWEFDDNELVFVRMLIKSDESFSSNPILCVAAVRLMYVVPGWTFVRMLDLKGHETKCSLLVRFDLEDV</sequence>
<dbReference type="OrthoDB" id="269822at2759"/>
<dbReference type="AlphaFoldDB" id="A0A175VPK0"/>